<dbReference type="Proteomes" id="UP001165960">
    <property type="component" value="Unassembled WGS sequence"/>
</dbReference>
<organism evidence="1 2">
    <name type="scientific">Entomophthora muscae</name>
    <dbReference type="NCBI Taxonomy" id="34485"/>
    <lineage>
        <taxon>Eukaryota</taxon>
        <taxon>Fungi</taxon>
        <taxon>Fungi incertae sedis</taxon>
        <taxon>Zoopagomycota</taxon>
        <taxon>Entomophthoromycotina</taxon>
        <taxon>Entomophthoromycetes</taxon>
        <taxon>Entomophthorales</taxon>
        <taxon>Entomophthoraceae</taxon>
        <taxon>Entomophthora</taxon>
    </lineage>
</organism>
<evidence type="ECO:0000313" key="2">
    <source>
        <dbReference type="Proteomes" id="UP001165960"/>
    </source>
</evidence>
<sequence>MHSNQSSPKRGRSEAIEAATFKRFKPNHHIQLHYVLYLNRRIHLLQQERSSIESRNQLLKLAIAVKKFYLNNPIPKQPHLL</sequence>
<keyword evidence="2" id="KW-1185">Reference proteome</keyword>
<dbReference type="EMBL" id="QTSX02003797">
    <property type="protein sequence ID" value="KAJ9068053.1"/>
    <property type="molecule type" value="Genomic_DNA"/>
</dbReference>
<gene>
    <name evidence="1" type="ORF">DSO57_1032629</name>
</gene>
<reference evidence="1" key="1">
    <citation type="submission" date="2022-04" db="EMBL/GenBank/DDBJ databases">
        <title>Genome of the entomopathogenic fungus Entomophthora muscae.</title>
        <authorList>
            <person name="Elya C."/>
            <person name="Lovett B.R."/>
            <person name="Lee E."/>
            <person name="Macias A.M."/>
            <person name="Hajek A.E."/>
            <person name="De Bivort B.L."/>
            <person name="Kasson M.T."/>
            <person name="De Fine Licht H.H."/>
            <person name="Stajich J.E."/>
        </authorList>
    </citation>
    <scope>NUCLEOTIDE SEQUENCE</scope>
    <source>
        <strain evidence="1">Berkeley</strain>
    </source>
</reference>
<proteinExistence type="predicted"/>
<protein>
    <submittedName>
        <fullName evidence="1">Uncharacterized protein</fullName>
    </submittedName>
</protein>
<name>A0ACC2T0G2_9FUNG</name>
<comment type="caution">
    <text evidence="1">The sequence shown here is derived from an EMBL/GenBank/DDBJ whole genome shotgun (WGS) entry which is preliminary data.</text>
</comment>
<accession>A0ACC2T0G2</accession>
<evidence type="ECO:0000313" key="1">
    <source>
        <dbReference type="EMBL" id="KAJ9068053.1"/>
    </source>
</evidence>